<dbReference type="SUPFAM" id="SSF55073">
    <property type="entry name" value="Nucleotide cyclase"/>
    <property type="match status" value="1"/>
</dbReference>
<dbReference type="PRINTS" id="PR00255">
    <property type="entry name" value="NATPEPTIDER"/>
</dbReference>
<dbReference type="InterPro" id="IPR029787">
    <property type="entry name" value="Nucleotide_cyclase"/>
</dbReference>
<accession>A0A7G7LKC2</accession>
<dbReference type="InterPro" id="IPR050401">
    <property type="entry name" value="Cyclic_nucleotide_synthase"/>
</dbReference>
<evidence type="ECO:0000256" key="15">
    <source>
        <dbReference type="SAM" id="Phobius"/>
    </source>
</evidence>
<evidence type="ECO:0000313" key="18">
    <source>
        <dbReference type="EMBL" id="QNG40939.1"/>
    </source>
</evidence>
<evidence type="ECO:0000259" key="17">
    <source>
        <dbReference type="PROSITE" id="PS50125"/>
    </source>
</evidence>
<keyword evidence="12 14" id="KW-0141">cGMP biosynthesis</keyword>
<keyword evidence="3 15" id="KW-0812">Transmembrane</keyword>
<dbReference type="CDD" id="cd07302">
    <property type="entry name" value="CHD"/>
    <property type="match status" value="1"/>
</dbReference>
<dbReference type="PANTHER" id="PTHR11920:SF502">
    <property type="entry name" value="GUANYLATE CYCLASE"/>
    <property type="match status" value="1"/>
</dbReference>
<dbReference type="PROSITE" id="PS00452">
    <property type="entry name" value="GUANYLATE_CYCLASE_1"/>
    <property type="match status" value="1"/>
</dbReference>
<dbReference type="InterPro" id="IPR001245">
    <property type="entry name" value="Ser-Thr/Tyr_kinase_cat_dom"/>
</dbReference>
<evidence type="ECO:0000256" key="14">
    <source>
        <dbReference type="RuleBase" id="RU003431"/>
    </source>
</evidence>
<dbReference type="AlphaFoldDB" id="A0A7G7LKC2"/>
<evidence type="ECO:0000256" key="7">
    <source>
        <dbReference type="ARBA" id="ARBA00023134"/>
    </source>
</evidence>
<feature type="domain" description="Guanylate cyclase" evidence="17">
    <location>
        <begin position="913"/>
        <end position="1043"/>
    </location>
</feature>
<comment type="similarity">
    <text evidence="13">Belongs to the adenylyl cyclase class-4/guanylyl cyclase family.</text>
</comment>
<evidence type="ECO:0000256" key="5">
    <source>
        <dbReference type="ARBA" id="ARBA00022741"/>
    </source>
</evidence>
<feature type="transmembrane region" description="Helical" evidence="15">
    <location>
        <begin position="20"/>
        <end position="41"/>
    </location>
</feature>
<evidence type="ECO:0000256" key="4">
    <source>
        <dbReference type="ARBA" id="ARBA00022729"/>
    </source>
</evidence>
<dbReference type="Pfam" id="PF01094">
    <property type="entry name" value="ANF_receptor"/>
    <property type="match status" value="1"/>
</dbReference>
<evidence type="ECO:0000256" key="1">
    <source>
        <dbReference type="ARBA" id="ARBA00004479"/>
    </source>
</evidence>
<keyword evidence="5" id="KW-0547">Nucleotide-binding</keyword>
<dbReference type="FunFam" id="1.10.510.10:FF:001538">
    <property type="entry name" value="Guanylate cyclase"/>
    <property type="match status" value="1"/>
</dbReference>
<dbReference type="GO" id="GO:0004672">
    <property type="term" value="F:protein kinase activity"/>
    <property type="evidence" value="ECO:0007669"/>
    <property type="project" value="InterPro"/>
</dbReference>
<dbReference type="GO" id="GO:0007168">
    <property type="term" value="P:receptor guanylyl cyclase signaling pathway"/>
    <property type="evidence" value="ECO:0007669"/>
    <property type="project" value="TreeGrafter"/>
</dbReference>
<dbReference type="Gene3D" id="1.10.510.10">
    <property type="entry name" value="Transferase(Phosphotransferase) domain 1"/>
    <property type="match status" value="1"/>
</dbReference>
<comment type="subcellular location">
    <subcellularLocation>
        <location evidence="1">Membrane</location>
        <topology evidence="1">Single-pass type I membrane protein</topology>
    </subcellularLocation>
</comment>
<dbReference type="SUPFAM" id="SSF53822">
    <property type="entry name" value="Periplasmic binding protein-like I"/>
    <property type="match status" value="1"/>
</dbReference>
<dbReference type="SUPFAM" id="SSF56112">
    <property type="entry name" value="Protein kinase-like (PK-like)"/>
    <property type="match status" value="1"/>
</dbReference>
<dbReference type="Gene3D" id="3.30.70.1230">
    <property type="entry name" value="Nucleotide cyclase"/>
    <property type="match status" value="1"/>
</dbReference>
<feature type="domain" description="Protein kinase" evidence="16">
    <location>
        <begin position="550"/>
        <end position="843"/>
    </location>
</feature>
<keyword evidence="6 15" id="KW-1133">Transmembrane helix</keyword>
<dbReference type="Pfam" id="PF07701">
    <property type="entry name" value="HNOBA"/>
    <property type="match status" value="1"/>
</dbReference>
<dbReference type="Gene3D" id="6.10.250.780">
    <property type="match status" value="1"/>
</dbReference>
<evidence type="ECO:0000256" key="2">
    <source>
        <dbReference type="ARBA" id="ARBA00012202"/>
    </source>
</evidence>
<dbReference type="CDD" id="cd06352">
    <property type="entry name" value="PBP1_NPR_GC-like"/>
    <property type="match status" value="1"/>
</dbReference>
<dbReference type="Pfam" id="PF07714">
    <property type="entry name" value="PK_Tyr_Ser-Thr"/>
    <property type="match status" value="1"/>
</dbReference>
<keyword evidence="11 13" id="KW-0456">Lyase</keyword>
<dbReference type="InterPro" id="IPR028082">
    <property type="entry name" value="Peripla_BP_I"/>
</dbReference>
<evidence type="ECO:0000256" key="3">
    <source>
        <dbReference type="ARBA" id="ARBA00022692"/>
    </source>
</evidence>
<dbReference type="InterPro" id="IPR018297">
    <property type="entry name" value="A/G_cyclase_CS"/>
</dbReference>
<dbReference type="InterPro" id="IPR001054">
    <property type="entry name" value="A/G_cyclase"/>
</dbReference>
<dbReference type="PROSITE" id="PS50011">
    <property type="entry name" value="PROTEIN_KINASE_DOM"/>
    <property type="match status" value="1"/>
</dbReference>
<reference evidence="18" key="1">
    <citation type="journal article" date="2020" name="Sci. Rep.">
        <title>The diversification and lineage-specific expansion of nitric oxide signaling in Placozoa: insights in the evolution of gaseous transmission.</title>
        <authorList>
            <person name="Moroz L.L."/>
            <person name="Romanova D.Y."/>
            <person name="Nikitin M.A."/>
            <person name="Sohn D."/>
            <person name="Kohn A.B."/>
            <person name="Neveu E."/>
            <person name="Varoqueaux F."/>
            <person name="Fasshauer D."/>
        </authorList>
    </citation>
    <scope>NUCLEOTIDE SEQUENCE</scope>
</reference>
<dbReference type="PROSITE" id="PS50125">
    <property type="entry name" value="GUANYLATE_CYCLASE_2"/>
    <property type="match status" value="1"/>
</dbReference>
<dbReference type="FunFam" id="3.30.70.1230:FF:000004">
    <property type="entry name" value="Guanylate cyclase"/>
    <property type="match status" value="1"/>
</dbReference>
<dbReference type="InterPro" id="IPR011009">
    <property type="entry name" value="Kinase-like_dom_sf"/>
</dbReference>
<dbReference type="GO" id="GO:0004016">
    <property type="term" value="F:adenylate cyclase activity"/>
    <property type="evidence" value="ECO:0007669"/>
    <property type="project" value="TreeGrafter"/>
</dbReference>
<dbReference type="GO" id="GO:0005525">
    <property type="term" value="F:GTP binding"/>
    <property type="evidence" value="ECO:0007669"/>
    <property type="project" value="UniProtKB-KW"/>
</dbReference>
<protein>
    <recommendedName>
        <fullName evidence="2 14">Guanylate cyclase</fullName>
        <ecNumber evidence="2 14">4.6.1.2</ecNumber>
    </recommendedName>
</protein>
<evidence type="ECO:0000256" key="12">
    <source>
        <dbReference type="ARBA" id="ARBA00023293"/>
    </source>
</evidence>
<dbReference type="GO" id="GO:0035556">
    <property type="term" value="P:intracellular signal transduction"/>
    <property type="evidence" value="ECO:0007669"/>
    <property type="project" value="InterPro"/>
</dbReference>
<evidence type="ECO:0000256" key="13">
    <source>
        <dbReference type="RuleBase" id="RU000405"/>
    </source>
</evidence>
<organism evidence="18">
    <name type="scientific">Placozoa sp. H4</name>
    <dbReference type="NCBI Taxonomy" id="1034858"/>
    <lineage>
        <taxon>Eukaryota</taxon>
        <taxon>Metazoa</taxon>
        <taxon>Placozoa</taxon>
    </lineage>
</organism>
<keyword evidence="8 15" id="KW-0472">Membrane</keyword>
<comment type="catalytic activity">
    <reaction evidence="14">
        <text>GTP = 3',5'-cyclic GMP + diphosphate</text>
        <dbReference type="Rhea" id="RHEA:13665"/>
        <dbReference type="ChEBI" id="CHEBI:33019"/>
        <dbReference type="ChEBI" id="CHEBI:37565"/>
        <dbReference type="ChEBI" id="CHEBI:57746"/>
        <dbReference type="EC" id="4.6.1.2"/>
    </reaction>
</comment>
<evidence type="ECO:0000256" key="11">
    <source>
        <dbReference type="ARBA" id="ARBA00023239"/>
    </source>
</evidence>
<evidence type="ECO:0000256" key="8">
    <source>
        <dbReference type="ARBA" id="ARBA00023136"/>
    </source>
</evidence>
<feature type="transmembrane region" description="Helical" evidence="15">
    <location>
        <begin position="468"/>
        <end position="496"/>
    </location>
</feature>
<dbReference type="GO" id="GO:0005886">
    <property type="term" value="C:plasma membrane"/>
    <property type="evidence" value="ECO:0007669"/>
    <property type="project" value="TreeGrafter"/>
</dbReference>
<keyword evidence="7" id="KW-0342">GTP-binding</keyword>
<dbReference type="GO" id="GO:0001653">
    <property type="term" value="F:peptide receptor activity"/>
    <property type="evidence" value="ECO:0007669"/>
    <property type="project" value="TreeGrafter"/>
</dbReference>
<keyword evidence="4" id="KW-0732">Signal</keyword>
<dbReference type="PANTHER" id="PTHR11920">
    <property type="entry name" value="GUANYLYL CYCLASE"/>
    <property type="match status" value="1"/>
</dbReference>
<dbReference type="EMBL" id="MT678094">
    <property type="protein sequence ID" value="QNG40939.1"/>
    <property type="molecule type" value="mRNA"/>
</dbReference>
<dbReference type="InterPro" id="IPR001828">
    <property type="entry name" value="ANF_lig-bd_rcpt"/>
</dbReference>
<name>A0A7G7LKC2_9METZ</name>
<dbReference type="GO" id="GO:0004383">
    <property type="term" value="F:guanylate cyclase activity"/>
    <property type="evidence" value="ECO:0007669"/>
    <property type="project" value="UniProtKB-EC"/>
</dbReference>
<dbReference type="EC" id="4.6.1.2" evidence="2 14"/>
<dbReference type="Gene3D" id="3.40.50.2300">
    <property type="match status" value="2"/>
</dbReference>
<keyword evidence="10" id="KW-0325">Glycoprotein</keyword>
<evidence type="ECO:0000259" key="16">
    <source>
        <dbReference type="PROSITE" id="PS50011"/>
    </source>
</evidence>
<dbReference type="InterPro" id="IPR000719">
    <property type="entry name" value="Prot_kinase_dom"/>
</dbReference>
<dbReference type="InterPro" id="IPR011645">
    <property type="entry name" value="HNOB_dom_associated"/>
</dbReference>
<evidence type="ECO:0000256" key="9">
    <source>
        <dbReference type="ARBA" id="ARBA00023170"/>
    </source>
</evidence>
<sequence length="1118" mass="126642">MTILWLTRIIDNNDQQKMTPSLVISTAIKVMFIWFAINLSVSKGERYGIGYLGPYNYTPRAGLFGAIDIAGAVTLAVAEINNSSTLLPNDQLEFHYRDTKCDAKSSLGATVALVNQFDVIAFIGPACSPGCQSAGLLASEWNLPMISYVSTSPAMSDHKIYNTFARTNGPLSQQADAFYAIMKNFGWQHFSLICNYVENRFIWTKLCELIIEKARESNSQVTFATARDYDLITATEEDIELLLTELNQNSRIIVVIADTKYLRKLILVANKIGMTQGKHVFITFEANPGLNFQQIAWKNPNDQRNDSVAYKAYRNVFFLSVKAKHSSNYRDFDDKIRQSMLLPPFFISLHQRPVGLYAPFLYDAVYLYAHGLNKTLSQGGDPRNGSLITHNMISTSFEGASGRVTLNENGDRILIYDFSYLDTQSKQYEIALVYDGRNITHTNHSIPWVAGERPLDGPKCGFDGSKCLYTNVILVTITSVVCCVTITLVVVGIYLYRKLRFEARITNMSWKIDMKDVEIICQVYFSFLPQNDLQNNSQFSILEPIDYLHLKTENGMKNGSIISVDIVTNDSMSIRKTIQNHYFTDVALFKASRFAIKKFAFAKKFEFSRLVLLEFHQLSNIHHDNLNPFIGAALQDNDIYILTNYCPRGSLQDVLKSEYNELDIVFKLSFAYDIIKGMIHIHSSDIKYHGNLKSSNCLVDGRWTVKLTDFGMPSLRRGLKSPFNHTEPNSEINYADNFWTAPELLRLSVDKMTGTQAGDVYSFGIVWSEIMTRKLPYIDLSFNAKYIIEMITLGYANPPLRPDINDVDCPNEIKAIICSCWDEIPHTRPTFTVIKKKLKSSSYGKDTDILDNVVALLEKYANHLEDIVEERTNELIEEKKKTDDLLYRMLPKQVAEQLKKGETVTAELYQEVTIYFSDIVGFTKLSAKSTPLQVVNLLNDLYSLFDSIIVHYDVYKVETIGDAYMVASGLPVKNGKAHAKEIADMAISILDSVSRFSIRHMPSENLRLRIGIHSGPVVAGVVGLTMPRYCLFGDTVNTASRMESHGEASRIHISEDTKDVLEKLSEYRIEERGEIVIKGKGKLRTYWLSCKLRKNKVRTRFVPREDSILVEEGVSTEV</sequence>
<dbReference type="GO" id="GO:0005524">
    <property type="term" value="F:ATP binding"/>
    <property type="evidence" value="ECO:0007669"/>
    <property type="project" value="InterPro"/>
</dbReference>
<dbReference type="SMART" id="SM00044">
    <property type="entry name" value="CYCc"/>
    <property type="match status" value="1"/>
</dbReference>
<dbReference type="Pfam" id="PF00211">
    <property type="entry name" value="Guanylate_cyc"/>
    <property type="match status" value="1"/>
</dbReference>
<proteinExistence type="evidence at transcript level"/>
<evidence type="ECO:0000256" key="6">
    <source>
        <dbReference type="ARBA" id="ARBA00022989"/>
    </source>
</evidence>
<dbReference type="InterPro" id="IPR001170">
    <property type="entry name" value="ANPR/GUC"/>
</dbReference>
<keyword evidence="9" id="KW-0675">Receptor</keyword>
<evidence type="ECO:0000256" key="10">
    <source>
        <dbReference type="ARBA" id="ARBA00023180"/>
    </source>
</evidence>